<comment type="similarity">
    <text evidence="3">Belongs to the SHOC2 family.</text>
</comment>
<proteinExistence type="inferred from homology"/>
<dbReference type="SUPFAM" id="SSF52058">
    <property type="entry name" value="L domain-like"/>
    <property type="match status" value="1"/>
</dbReference>
<dbReference type="Gene3D" id="3.80.10.10">
    <property type="entry name" value="Ribonuclease Inhibitor"/>
    <property type="match status" value="2"/>
</dbReference>
<evidence type="ECO:0000313" key="5">
    <source>
        <dbReference type="EMBL" id="RLM68904.1"/>
    </source>
</evidence>
<dbReference type="InterPro" id="IPR032675">
    <property type="entry name" value="LRR_dom_sf"/>
</dbReference>
<evidence type="ECO:0000313" key="6">
    <source>
        <dbReference type="Proteomes" id="UP000275267"/>
    </source>
</evidence>
<keyword evidence="2" id="KW-0677">Repeat</keyword>
<feature type="domain" description="R13L1/DRL21-like LRR repeat region" evidence="4">
    <location>
        <begin position="8"/>
        <end position="77"/>
    </location>
</feature>
<dbReference type="InterPro" id="IPR056789">
    <property type="entry name" value="LRR_R13L1-DRL21"/>
</dbReference>
<dbReference type="Pfam" id="PF25019">
    <property type="entry name" value="LRR_R13L1-DRL21"/>
    <property type="match status" value="1"/>
</dbReference>
<reference evidence="6" key="1">
    <citation type="journal article" date="2019" name="Nat. Commun.">
        <title>The genome of broomcorn millet.</title>
        <authorList>
            <person name="Zou C."/>
            <person name="Miki D."/>
            <person name="Li D."/>
            <person name="Tang Q."/>
            <person name="Xiao L."/>
            <person name="Rajput S."/>
            <person name="Deng P."/>
            <person name="Jia W."/>
            <person name="Huang R."/>
            <person name="Zhang M."/>
            <person name="Sun Y."/>
            <person name="Hu J."/>
            <person name="Fu X."/>
            <person name="Schnable P.S."/>
            <person name="Li F."/>
            <person name="Zhang H."/>
            <person name="Feng B."/>
            <person name="Zhu X."/>
            <person name="Liu R."/>
            <person name="Schnable J.C."/>
            <person name="Zhu J.-K."/>
            <person name="Zhang H."/>
        </authorList>
    </citation>
    <scope>NUCLEOTIDE SEQUENCE [LARGE SCALE GENOMIC DNA]</scope>
</reference>
<organism evidence="5 6">
    <name type="scientific">Panicum miliaceum</name>
    <name type="common">Proso millet</name>
    <name type="synonym">Broomcorn millet</name>
    <dbReference type="NCBI Taxonomy" id="4540"/>
    <lineage>
        <taxon>Eukaryota</taxon>
        <taxon>Viridiplantae</taxon>
        <taxon>Streptophyta</taxon>
        <taxon>Embryophyta</taxon>
        <taxon>Tracheophyta</taxon>
        <taxon>Spermatophyta</taxon>
        <taxon>Magnoliopsida</taxon>
        <taxon>Liliopsida</taxon>
        <taxon>Poales</taxon>
        <taxon>Poaceae</taxon>
        <taxon>PACMAD clade</taxon>
        <taxon>Panicoideae</taxon>
        <taxon>Panicodae</taxon>
        <taxon>Paniceae</taxon>
        <taxon>Panicinae</taxon>
        <taxon>Panicum</taxon>
        <taxon>Panicum sect. Panicum</taxon>
    </lineage>
</organism>
<accession>A0A3L6PZU2</accession>
<dbReference type="Proteomes" id="UP000275267">
    <property type="component" value="Unassembled WGS sequence"/>
</dbReference>
<dbReference type="InterPro" id="IPR050216">
    <property type="entry name" value="LRR_domain-containing"/>
</dbReference>
<evidence type="ECO:0000259" key="4">
    <source>
        <dbReference type="Pfam" id="PF25019"/>
    </source>
</evidence>
<evidence type="ECO:0000256" key="3">
    <source>
        <dbReference type="ARBA" id="ARBA00023786"/>
    </source>
</evidence>
<dbReference type="PANTHER" id="PTHR48051:SF1">
    <property type="entry name" value="RAS SUPPRESSOR PROTEIN 1"/>
    <property type="match status" value="1"/>
</dbReference>
<keyword evidence="1" id="KW-0433">Leucine-rich repeat</keyword>
<protein>
    <submittedName>
        <fullName evidence="5">Bacterial blight-resistance protein Xa1</fullName>
    </submittedName>
</protein>
<dbReference type="OrthoDB" id="692720at2759"/>
<sequence>MPTSLRKLKIIDGLEPPMCLERLHIEGYNGSAPSWLGSTAVSLTSLQSLHLEKCQFWSTLPSAHELPLLRELHLINMHRLDNIPLGRGLKVLELRKMASLKRFVEMESDQPYENLEVIQLEDCNYLEKLPFQLCSSGTRTEHLFPKLRRVQIRDCIKTKLRTFPIADTTTDIDVWNACLDYMSFQLSPAADDESRLCLELDFRSLTGIRSLQVSESPGFVLAWKSAAEEMMSEGHNFSMPLECLDIDDIDVLSMPICRQITSLVSLKIRGSLYRWSDKVDILLEHHEQALQLLTSLKELTLSHFKHLESLPSRIHALPLLQRLTISECPRLTSLPEEGLPRSLVEMDLIYGTAELDALCRSIWKDGHFRLYINKFEHLGAPAPHT</sequence>
<gene>
    <name evidence="5" type="ORF">C2845_PM17G13870</name>
</gene>
<dbReference type="EMBL" id="PQIB02000014">
    <property type="protein sequence ID" value="RLM68904.1"/>
    <property type="molecule type" value="Genomic_DNA"/>
</dbReference>
<dbReference type="PANTHER" id="PTHR48051">
    <property type="match status" value="1"/>
</dbReference>
<dbReference type="STRING" id="4540.A0A3L6PZU2"/>
<keyword evidence="6" id="KW-1185">Reference proteome</keyword>
<comment type="caution">
    <text evidence="5">The sequence shown here is derived from an EMBL/GenBank/DDBJ whole genome shotgun (WGS) entry which is preliminary data.</text>
</comment>
<dbReference type="AlphaFoldDB" id="A0A3L6PZU2"/>
<name>A0A3L6PZU2_PANMI</name>
<dbReference type="GO" id="GO:0005737">
    <property type="term" value="C:cytoplasm"/>
    <property type="evidence" value="ECO:0007669"/>
    <property type="project" value="TreeGrafter"/>
</dbReference>
<evidence type="ECO:0000256" key="1">
    <source>
        <dbReference type="ARBA" id="ARBA00022614"/>
    </source>
</evidence>
<evidence type="ECO:0000256" key="2">
    <source>
        <dbReference type="ARBA" id="ARBA00022737"/>
    </source>
</evidence>